<name>A0ACA9K3V7_9GLOM</name>
<evidence type="ECO:0000313" key="1">
    <source>
        <dbReference type="EMBL" id="CAG8450627.1"/>
    </source>
</evidence>
<accession>A0ACA9K3V7</accession>
<keyword evidence="2" id="KW-1185">Reference proteome</keyword>
<sequence length="360" mass="38051">MKVDSGVKLFMNMNSISIILCLYSEEIYTFKLLLYRKKVMRSLNFIMKHNDKWIASRISDKLSTNQTKKKRKKLLSSCNDNDIWDEKGAKKFLKYVKKNYRKFADISSHEIPAATASTSAAAVIPSAAINTSAAAAAITSPATSTSTTASNTSVAAAITSPATSISTTTSNTSAAVAAITSPATSISTVASTTSAAAATITSPAATAITSPAATAITSPATSTSAAAAIPSAVAVTSAAASTTISAAAAIPSAAEVTSAAASTTISATAAIPSAAAITSAAEKIILIDEDFDPTWIKSVEQELFQDQRIETLTKQRDEAFKLNSSLNERMVHMRYEMEVLRAEKRLLNHEIFTLRRKLYN</sequence>
<dbReference type="EMBL" id="CAJVPM010000730">
    <property type="protein sequence ID" value="CAG8450627.1"/>
    <property type="molecule type" value="Genomic_DNA"/>
</dbReference>
<protein>
    <submittedName>
        <fullName evidence="1">528_t:CDS:1</fullName>
    </submittedName>
</protein>
<reference evidence="1" key="1">
    <citation type="submission" date="2021-06" db="EMBL/GenBank/DDBJ databases">
        <authorList>
            <person name="Kallberg Y."/>
            <person name="Tangrot J."/>
            <person name="Rosling A."/>
        </authorList>
    </citation>
    <scope>NUCLEOTIDE SEQUENCE</scope>
    <source>
        <strain evidence="1">AU212A</strain>
    </source>
</reference>
<evidence type="ECO:0000313" key="2">
    <source>
        <dbReference type="Proteomes" id="UP000789860"/>
    </source>
</evidence>
<gene>
    <name evidence="1" type="ORF">SCALOS_LOCUS1167</name>
</gene>
<organism evidence="1 2">
    <name type="scientific">Scutellospora calospora</name>
    <dbReference type="NCBI Taxonomy" id="85575"/>
    <lineage>
        <taxon>Eukaryota</taxon>
        <taxon>Fungi</taxon>
        <taxon>Fungi incertae sedis</taxon>
        <taxon>Mucoromycota</taxon>
        <taxon>Glomeromycotina</taxon>
        <taxon>Glomeromycetes</taxon>
        <taxon>Diversisporales</taxon>
        <taxon>Gigasporaceae</taxon>
        <taxon>Scutellospora</taxon>
    </lineage>
</organism>
<dbReference type="Proteomes" id="UP000789860">
    <property type="component" value="Unassembled WGS sequence"/>
</dbReference>
<comment type="caution">
    <text evidence="1">The sequence shown here is derived from an EMBL/GenBank/DDBJ whole genome shotgun (WGS) entry which is preliminary data.</text>
</comment>
<proteinExistence type="predicted"/>